<evidence type="ECO:0000256" key="12">
    <source>
        <dbReference type="ARBA" id="ARBA00022968"/>
    </source>
</evidence>
<evidence type="ECO:0000313" key="25">
    <source>
        <dbReference type="Ensembl" id="ENSHCOP00000010024.1"/>
    </source>
</evidence>
<keyword evidence="13" id="KW-1133">Transmembrane helix</keyword>
<keyword evidence="7" id="KW-0328">Glycosyltransferase</keyword>
<keyword evidence="16" id="KW-0325">Glycoprotein</keyword>
<evidence type="ECO:0000256" key="17">
    <source>
        <dbReference type="ARBA" id="ARBA00023211"/>
    </source>
</evidence>
<evidence type="ECO:0000259" key="24">
    <source>
        <dbReference type="Pfam" id="PF02434"/>
    </source>
</evidence>
<organism evidence="25 26">
    <name type="scientific">Hippocampus comes</name>
    <name type="common">Tiger tail seahorse</name>
    <dbReference type="NCBI Taxonomy" id="109280"/>
    <lineage>
        <taxon>Eukaryota</taxon>
        <taxon>Metazoa</taxon>
        <taxon>Chordata</taxon>
        <taxon>Craniata</taxon>
        <taxon>Vertebrata</taxon>
        <taxon>Euteleostomi</taxon>
        <taxon>Actinopterygii</taxon>
        <taxon>Neopterygii</taxon>
        <taxon>Teleostei</taxon>
        <taxon>Neoteleostei</taxon>
        <taxon>Acanthomorphata</taxon>
        <taxon>Syngnathiaria</taxon>
        <taxon>Syngnathiformes</taxon>
        <taxon>Syngnathoidei</taxon>
        <taxon>Syngnathidae</taxon>
        <taxon>Hippocampus</taxon>
    </lineage>
</organism>
<keyword evidence="14" id="KW-0472">Membrane</keyword>
<evidence type="ECO:0000256" key="5">
    <source>
        <dbReference type="ARBA" id="ARBA00011748"/>
    </source>
</evidence>
<dbReference type="InterPro" id="IPR003378">
    <property type="entry name" value="Fringe-like_glycosylTrfase"/>
</dbReference>
<evidence type="ECO:0000256" key="15">
    <source>
        <dbReference type="ARBA" id="ARBA00023157"/>
    </source>
</evidence>
<evidence type="ECO:0000256" key="22">
    <source>
        <dbReference type="ARBA" id="ARBA00048842"/>
    </source>
</evidence>
<evidence type="ECO:0000256" key="11">
    <source>
        <dbReference type="ARBA" id="ARBA00022741"/>
    </source>
</evidence>
<dbReference type="Pfam" id="PF02434">
    <property type="entry name" value="Fringe"/>
    <property type="match status" value="1"/>
</dbReference>
<dbReference type="AlphaFoldDB" id="A0A3Q3DEF3"/>
<evidence type="ECO:0000256" key="21">
    <source>
        <dbReference type="ARBA" id="ARBA00043065"/>
    </source>
</evidence>
<evidence type="ECO:0000256" key="2">
    <source>
        <dbReference type="ARBA" id="ARBA00004606"/>
    </source>
</evidence>
<comment type="subcellular location">
    <subcellularLocation>
        <location evidence="2">Membrane</location>
        <topology evidence="2">Single-pass type II membrane protein</topology>
    </subcellularLocation>
</comment>
<dbReference type="GO" id="GO:0016263">
    <property type="term" value="F:glycoprotein-N-acetylgalactosamine 3-beta-galactosyltransferase activity"/>
    <property type="evidence" value="ECO:0007669"/>
    <property type="project" value="UniProtKB-EC"/>
</dbReference>
<dbReference type="PANTHER" id="PTHR23033">
    <property type="entry name" value="BETA1,3-GALACTOSYLTRANSFERASE"/>
    <property type="match status" value="1"/>
</dbReference>
<dbReference type="Gene3D" id="3.90.550.50">
    <property type="match status" value="1"/>
</dbReference>
<dbReference type="Proteomes" id="UP000264820">
    <property type="component" value="Unplaced"/>
</dbReference>
<evidence type="ECO:0000256" key="4">
    <source>
        <dbReference type="ARBA" id="ARBA00006462"/>
    </source>
</evidence>
<feature type="domain" description="Fringe-like glycosyltransferase" evidence="24">
    <location>
        <begin position="58"/>
        <end position="228"/>
    </location>
</feature>
<dbReference type="GeneTree" id="ENSGT00940000164651"/>
<keyword evidence="8" id="KW-0808">Transferase</keyword>
<dbReference type="PANTHER" id="PTHR23033:SF13">
    <property type="entry name" value="GLYCOPROTEIN-N-ACETYLGALACTOSAMINE 3-BETA-GALACTOSYLTRANSFERASE 1"/>
    <property type="match status" value="1"/>
</dbReference>
<comment type="catalytic activity">
    <reaction evidence="22">
        <text>an N-acetyl-alpha-D-galactosaminyl derivative + UDP-alpha-D-galactose = a beta-D-galactosyl-(1-&gt;3)-N-acetyl-alpha-D-galactosaminyl derivative + UDP + H(+)</text>
        <dbReference type="Rhea" id="RHEA:15621"/>
        <dbReference type="ChEBI" id="CHEBI:15378"/>
        <dbReference type="ChEBI" id="CHEBI:28257"/>
        <dbReference type="ChEBI" id="CHEBI:58223"/>
        <dbReference type="ChEBI" id="CHEBI:66914"/>
        <dbReference type="ChEBI" id="CHEBI:133470"/>
        <dbReference type="EC" id="2.4.1.122"/>
    </reaction>
</comment>
<keyword evidence="10" id="KW-0479">Metal-binding</keyword>
<proteinExistence type="inferred from homology"/>
<dbReference type="UniPathway" id="UPA00378"/>
<keyword evidence="12" id="KW-0735">Signal-anchor</keyword>
<evidence type="ECO:0000256" key="1">
    <source>
        <dbReference type="ARBA" id="ARBA00001936"/>
    </source>
</evidence>
<dbReference type="Ensembl" id="ENSHCOT00000016316.1">
    <property type="protein sequence ID" value="ENSHCOP00000010024.1"/>
    <property type="gene ID" value="ENSHCOG00000012585.1"/>
</dbReference>
<comment type="subunit">
    <text evidence="5">Homodimer; disulfide-linked.</text>
</comment>
<keyword evidence="11" id="KW-0547">Nucleotide-binding</keyword>
<keyword evidence="26" id="KW-1185">Reference proteome</keyword>
<evidence type="ECO:0000256" key="6">
    <source>
        <dbReference type="ARBA" id="ARBA00012557"/>
    </source>
</evidence>
<comment type="similarity">
    <text evidence="4">Belongs to the glycosyltransferase 31 family. Beta3-Gal-T subfamily.</text>
</comment>
<evidence type="ECO:0000256" key="14">
    <source>
        <dbReference type="ARBA" id="ARBA00023136"/>
    </source>
</evidence>
<dbReference type="OMA" id="KKANHVK"/>
<keyword evidence="15" id="KW-1015">Disulfide bond</keyword>
<evidence type="ECO:0000256" key="19">
    <source>
        <dbReference type="ARBA" id="ARBA00041226"/>
    </source>
</evidence>
<dbReference type="GO" id="GO:0000166">
    <property type="term" value="F:nucleotide binding"/>
    <property type="evidence" value="ECO:0007669"/>
    <property type="project" value="UniProtKB-KW"/>
</dbReference>
<comment type="pathway">
    <text evidence="3">Protein modification; protein glycosylation.</text>
</comment>
<evidence type="ECO:0000313" key="26">
    <source>
        <dbReference type="Proteomes" id="UP000264820"/>
    </source>
</evidence>
<accession>A0A3Q3DEF3</accession>
<evidence type="ECO:0000256" key="3">
    <source>
        <dbReference type="ARBA" id="ARBA00004922"/>
    </source>
</evidence>
<sequence length="337" mass="38809">VAPDRGVFAFSETLAGDTLNRLPTNCRADTCAHTNTSGQFSVQSACVNLTSPTNSSQTTRILCWIMTGPKNMVSRTKHIKETWAKRCHIVLYMSSVRTDFPTVKLNVSEGREHLYWKTIRAFEYIYKEHLDNADWFLKADDDTYVIVENLLYMLSNLDPEKPLFLGRRFQPFIRQGYMSGGAGYVLSKEALRRFMKGFATGACTHFSSIEDMALGKCMETMKVEPVDTRDVKARQTFHPCPPELHLARQFQKNPWYLDYEYYPPIQGPGCCSDFAVSFHYIYAVQLYALEYLAYHLRPYGYKYRFLSRENKYFNGTTKQLVLEKDTQLPVEAGNPAE</sequence>
<evidence type="ECO:0000256" key="20">
    <source>
        <dbReference type="ARBA" id="ARBA00042009"/>
    </source>
</evidence>
<dbReference type="FunFam" id="3.90.550.50:FF:000017">
    <property type="entry name" value="Glycoprotein-N-acetylgalactosamine 3-beta-galactosyltransferase 1"/>
    <property type="match status" value="1"/>
</dbReference>
<evidence type="ECO:0000256" key="16">
    <source>
        <dbReference type="ARBA" id="ARBA00023180"/>
    </source>
</evidence>
<dbReference type="InterPro" id="IPR026050">
    <property type="entry name" value="C1GALT1/C1GALT1_chp1"/>
</dbReference>
<protein>
    <recommendedName>
        <fullName evidence="18">Glycoprotein-N-acetylgalactosamine 3-beta-galactosyltransferase 1</fullName>
        <ecNumber evidence="6">2.4.1.122</ecNumber>
    </recommendedName>
    <alternativeName>
        <fullName evidence="20">Core 1 O-glycan T-synthase</fullName>
    </alternativeName>
    <alternativeName>
        <fullName evidence="21">Core 1 UDP-galactose:N-acetylgalactosamine-alpha-R beta 1,3-galactosyltransferase 1</fullName>
    </alternativeName>
    <alternativeName>
        <fullName evidence="19">Core 1 beta1,3-galactosyltransferase 1</fullName>
    </alternativeName>
</protein>
<evidence type="ECO:0000256" key="23">
    <source>
        <dbReference type="ARBA" id="ARBA00059245"/>
    </source>
</evidence>
<comment type="cofactor">
    <cofactor evidence="1">
        <name>Mn(2+)</name>
        <dbReference type="ChEBI" id="CHEBI:29035"/>
    </cofactor>
</comment>
<name>A0A3Q3DEF3_HIPCM</name>
<evidence type="ECO:0000256" key="8">
    <source>
        <dbReference type="ARBA" id="ARBA00022679"/>
    </source>
</evidence>
<dbReference type="GO" id="GO:0030145">
    <property type="term" value="F:manganese ion binding"/>
    <property type="evidence" value="ECO:0007669"/>
    <property type="project" value="UniProtKB-ARBA"/>
</dbReference>
<evidence type="ECO:0000256" key="9">
    <source>
        <dbReference type="ARBA" id="ARBA00022692"/>
    </source>
</evidence>
<evidence type="ECO:0000256" key="7">
    <source>
        <dbReference type="ARBA" id="ARBA00022676"/>
    </source>
</evidence>
<evidence type="ECO:0000256" key="18">
    <source>
        <dbReference type="ARBA" id="ARBA00040898"/>
    </source>
</evidence>
<dbReference type="GO" id="GO:0016020">
    <property type="term" value="C:membrane"/>
    <property type="evidence" value="ECO:0007669"/>
    <property type="project" value="UniProtKB-SubCell"/>
</dbReference>
<comment type="function">
    <text evidence="23">Glycosyltransferase that generates the core 1 O-glycan Gal-beta1-3GalNAc-alpha1-Ser/Thr (T antigen), which is a precursor for many extended O-glycans in glycoproteins.</text>
</comment>
<reference evidence="25" key="1">
    <citation type="submission" date="2025-08" db="UniProtKB">
        <authorList>
            <consortium name="Ensembl"/>
        </authorList>
    </citation>
    <scope>IDENTIFICATION</scope>
</reference>
<keyword evidence="17" id="KW-0464">Manganese</keyword>
<reference evidence="25" key="2">
    <citation type="submission" date="2025-09" db="UniProtKB">
        <authorList>
            <consortium name="Ensembl"/>
        </authorList>
    </citation>
    <scope>IDENTIFICATION</scope>
</reference>
<dbReference type="EC" id="2.4.1.122" evidence="6"/>
<evidence type="ECO:0000256" key="13">
    <source>
        <dbReference type="ARBA" id="ARBA00022989"/>
    </source>
</evidence>
<keyword evidence="9" id="KW-0812">Transmembrane</keyword>
<evidence type="ECO:0000256" key="10">
    <source>
        <dbReference type="ARBA" id="ARBA00022723"/>
    </source>
</evidence>